<evidence type="ECO:0000256" key="1">
    <source>
        <dbReference type="SAM" id="MobiDB-lite"/>
    </source>
</evidence>
<evidence type="ECO:0000313" key="3">
    <source>
        <dbReference type="Proteomes" id="UP000673383"/>
    </source>
</evidence>
<proteinExistence type="predicted"/>
<feature type="region of interest" description="Disordered" evidence="1">
    <location>
        <begin position="84"/>
        <end position="124"/>
    </location>
</feature>
<dbReference type="AlphaFoldDB" id="A0A8I1Y6W0"/>
<dbReference type="Proteomes" id="UP000673383">
    <property type="component" value="Unassembled WGS sequence"/>
</dbReference>
<gene>
    <name evidence="2" type="ORF">JOH49_002852</name>
</gene>
<name>A0A8I1Y6W0_BRAEL</name>
<protein>
    <submittedName>
        <fullName evidence="2">Uncharacterized protein</fullName>
    </submittedName>
</protein>
<reference evidence="2" key="1">
    <citation type="submission" date="2021-02" db="EMBL/GenBank/DDBJ databases">
        <title>Genomic Encyclopedia of Type Strains, Phase IV (KMG-V): Genome sequencing to study the core and pangenomes of soil and plant-associated prokaryotes.</title>
        <authorList>
            <person name="Whitman W."/>
        </authorList>
    </citation>
    <scope>NUCLEOTIDE SEQUENCE</scope>
    <source>
        <strain evidence="2">USDA 406</strain>
    </source>
</reference>
<dbReference type="EMBL" id="JAFICZ010000001">
    <property type="protein sequence ID" value="MBP1293099.1"/>
    <property type="molecule type" value="Genomic_DNA"/>
</dbReference>
<sequence length="233" mass="24042">MPGLVPGIHVFVSRRRKTWMAGTSPAMTVRTSPSPPICDSPVACGERHRPPTAAVLKNAEAELRLCRIVGCDPGEGVQVSRHSPLAEAAPHPNPLPVKNGERESKRPGAGPVPSAAISVRPRRNRLNHLPLGRVDARSLLRHAVGNGRSPAAPVSRLVCLTRLVAARASARAAGESARATLGAADRAHGSGQDAGGVLADTGGVEWRGAGQSRKACAAPSIATSPLAGEVDVL</sequence>
<organism evidence="2 3">
    <name type="scientific">Bradyrhizobium elkanii</name>
    <dbReference type="NCBI Taxonomy" id="29448"/>
    <lineage>
        <taxon>Bacteria</taxon>
        <taxon>Pseudomonadati</taxon>
        <taxon>Pseudomonadota</taxon>
        <taxon>Alphaproteobacteria</taxon>
        <taxon>Hyphomicrobiales</taxon>
        <taxon>Nitrobacteraceae</taxon>
        <taxon>Bradyrhizobium</taxon>
    </lineage>
</organism>
<accession>A0A8I1Y6W0</accession>
<comment type="caution">
    <text evidence="2">The sequence shown here is derived from an EMBL/GenBank/DDBJ whole genome shotgun (WGS) entry which is preliminary data.</text>
</comment>
<evidence type="ECO:0000313" key="2">
    <source>
        <dbReference type="EMBL" id="MBP1293099.1"/>
    </source>
</evidence>